<evidence type="ECO:0000313" key="3">
    <source>
        <dbReference type="Proteomes" id="UP001328107"/>
    </source>
</evidence>
<comment type="caution">
    <text evidence="2">The sequence shown here is derived from an EMBL/GenBank/DDBJ whole genome shotgun (WGS) entry which is preliminary data.</text>
</comment>
<feature type="compositionally biased region" description="Polar residues" evidence="1">
    <location>
        <begin position="132"/>
        <end position="150"/>
    </location>
</feature>
<dbReference type="AlphaFoldDB" id="A0AAN4ZDE7"/>
<evidence type="ECO:0000313" key="2">
    <source>
        <dbReference type="EMBL" id="GMR34950.1"/>
    </source>
</evidence>
<accession>A0AAN4ZDE7</accession>
<feature type="non-terminal residue" evidence="2">
    <location>
        <position position="1"/>
    </location>
</feature>
<sequence length="150" mass="16722">YKYLFITHHSKQKRRDEIQITRRDTRLHSTTFYKGDAQSINTLLLSGKGQGLGGRRTIGGLPYFLSVTMVYTGRPWGSVPAGTFLPCTRKGALRSWRQLLQPAPMPMPEPSQMGKARPLKKATEATMPMATPPQTLSSESAKQRSIFSPS</sequence>
<dbReference type="EMBL" id="BTRK01000002">
    <property type="protein sequence ID" value="GMR34950.1"/>
    <property type="molecule type" value="Genomic_DNA"/>
</dbReference>
<reference evidence="3" key="1">
    <citation type="submission" date="2022-10" db="EMBL/GenBank/DDBJ databases">
        <title>Genome assembly of Pristionchus species.</title>
        <authorList>
            <person name="Yoshida K."/>
            <person name="Sommer R.J."/>
        </authorList>
    </citation>
    <scope>NUCLEOTIDE SEQUENCE [LARGE SCALE GENOMIC DNA]</scope>
    <source>
        <strain evidence="3">RS5460</strain>
    </source>
</reference>
<protein>
    <submittedName>
        <fullName evidence="2">Uncharacterized protein</fullName>
    </submittedName>
</protein>
<proteinExistence type="predicted"/>
<name>A0AAN4ZDE7_9BILA</name>
<organism evidence="2 3">
    <name type="scientific">Pristionchus mayeri</name>
    <dbReference type="NCBI Taxonomy" id="1317129"/>
    <lineage>
        <taxon>Eukaryota</taxon>
        <taxon>Metazoa</taxon>
        <taxon>Ecdysozoa</taxon>
        <taxon>Nematoda</taxon>
        <taxon>Chromadorea</taxon>
        <taxon>Rhabditida</taxon>
        <taxon>Rhabditina</taxon>
        <taxon>Diplogasteromorpha</taxon>
        <taxon>Diplogasteroidea</taxon>
        <taxon>Neodiplogasteridae</taxon>
        <taxon>Pristionchus</taxon>
    </lineage>
</organism>
<feature type="region of interest" description="Disordered" evidence="1">
    <location>
        <begin position="102"/>
        <end position="150"/>
    </location>
</feature>
<gene>
    <name evidence="2" type="ORF">PMAYCL1PPCAC_05145</name>
</gene>
<evidence type="ECO:0000256" key="1">
    <source>
        <dbReference type="SAM" id="MobiDB-lite"/>
    </source>
</evidence>
<dbReference type="Proteomes" id="UP001328107">
    <property type="component" value="Unassembled WGS sequence"/>
</dbReference>
<keyword evidence="3" id="KW-1185">Reference proteome</keyword>